<keyword evidence="1" id="KW-1185">Reference proteome</keyword>
<accession>A0A915AJ85</accession>
<evidence type="ECO:0000313" key="2">
    <source>
        <dbReference type="WBParaSite" id="PgR009X_g250_t01"/>
    </source>
</evidence>
<proteinExistence type="predicted"/>
<dbReference type="AlphaFoldDB" id="A0A915AJ85"/>
<dbReference type="WBParaSite" id="PgR009X_g250_t01">
    <property type="protein sequence ID" value="PgR009X_g250_t01"/>
    <property type="gene ID" value="PgR009X_g250"/>
</dbReference>
<reference evidence="2" key="1">
    <citation type="submission" date="2022-11" db="UniProtKB">
        <authorList>
            <consortium name="WormBaseParasite"/>
        </authorList>
    </citation>
    <scope>IDENTIFICATION</scope>
</reference>
<protein>
    <submittedName>
        <fullName evidence="2">Uncharacterized protein</fullName>
    </submittedName>
</protein>
<organism evidence="1 2">
    <name type="scientific">Parascaris univalens</name>
    <name type="common">Nematode worm</name>
    <dbReference type="NCBI Taxonomy" id="6257"/>
    <lineage>
        <taxon>Eukaryota</taxon>
        <taxon>Metazoa</taxon>
        <taxon>Ecdysozoa</taxon>
        <taxon>Nematoda</taxon>
        <taxon>Chromadorea</taxon>
        <taxon>Rhabditida</taxon>
        <taxon>Spirurina</taxon>
        <taxon>Ascaridomorpha</taxon>
        <taxon>Ascaridoidea</taxon>
        <taxon>Ascarididae</taxon>
        <taxon>Parascaris</taxon>
    </lineage>
</organism>
<name>A0A915AJ85_PARUN</name>
<evidence type="ECO:0000313" key="1">
    <source>
        <dbReference type="Proteomes" id="UP000887569"/>
    </source>
</evidence>
<dbReference type="Proteomes" id="UP000887569">
    <property type="component" value="Unplaced"/>
</dbReference>
<sequence>IHEEVMITANCLYGHGRIGHDGIVCRQRLRIGKRCVQRNGRVICCCIRRKICEQMESQIANIINAADKNKVIDWNDRLKRRI</sequence>